<comment type="caution">
    <text evidence="1">The sequence shown here is derived from an EMBL/GenBank/DDBJ whole genome shotgun (WGS) entry which is preliminary data.</text>
</comment>
<sequence>MLSLIHLSFLLFVGQTIGIPRGSPDNDFGQDQNRSTLVLAPTPLRAIPRGFKTPLPFDEDIFDPTHVSNEITRVLSKYEGAADHLAGITLSTSAVLTPNVSIPLPDVLRSNVMPLTGHFNRNLDLLYFGEVRVGTPVQSLTVQVDTGSADLWVPANCPKCAGKQFKPGQSRTYQRREGTFEEYYGRGHVSGTIASDIVSISGLYVEDQVFGAVTEKSEEFSRDPNNGLLGLAFKDIARTDQPTFFENLVEKKRILPLFSVHLTRRQKDGSELCFGCSDETKTIGDTVWVPLLSRSYWAIFMNGISVNESRTIDTSLVAAIDTGTSLIYVPDSVADDFYAQIPGSRKVTQFGPNFYSYPCAWDIAPSLTFNDHRFTLDLKDFNLGRTGYGSQDCVGGIMALGDLGDKLAIIGAEFVKSWYTTFDYAETGRIGFSPSINQRG</sequence>
<evidence type="ECO:0000313" key="1">
    <source>
        <dbReference type="EMBL" id="KAF9646264.1"/>
    </source>
</evidence>
<protein>
    <submittedName>
        <fullName evidence="1">Acid protease</fullName>
    </submittedName>
</protein>
<reference evidence="1" key="1">
    <citation type="submission" date="2019-10" db="EMBL/GenBank/DDBJ databases">
        <authorList>
            <consortium name="DOE Joint Genome Institute"/>
            <person name="Kuo A."/>
            <person name="Miyauchi S."/>
            <person name="Kiss E."/>
            <person name="Drula E."/>
            <person name="Kohler A."/>
            <person name="Sanchez-Garcia M."/>
            <person name="Andreopoulos B."/>
            <person name="Barry K.W."/>
            <person name="Bonito G."/>
            <person name="Buee M."/>
            <person name="Carver A."/>
            <person name="Chen C."/>
            <person name="Cichocki N."/>
            <person name="Clum A."/>
            <person name="Culley D."/>
            <person name="Crous P.W."/>
            <person name="Fauchery L."/>
            <person name="Girlanda M."/>
            <person name="Hayes R."/>
            <person name="Keri Z."/>
            <person name="Labutti K."/>
            <person name="Lipzen A."/>
            <person name="Lombard V."/>
            <person name="Magnuson J."/>
            <person name="Maillard F."/>
            <person name="Morin E."/>
            <person name="Murat C."/>
            <person name="Nolan M."/>
            <person name="Ohm R."/>
            <person name="Pangilinan J."/>
            <person name="Pereira M."/>
            <person name="Perotto S."/>
            <person name="Peter M."/>
            <person name="Riley R."/>
            <person name="Sitrit Y."/>
            <person name="Stielow B."/>
            <person name="Szollosi G."/>
            <person name="Zifcakova L."/>
            <person name="Stursova M."/>
            <person name="Spatafora J.W."/>
            <person name="Tedersoo L."/>
            <person name="Vaario L.-M."/>
            <person name="Yamada A."/>
            <person name="Yan M."/>
            <person name="Wang P."/>
            <person name="Xu J."/>
            <person name="Bruns T."/>
            <person name="Baldrian P."/>
            <person name="Vilgalys R."/>
            <person name="Henrissat B."/>
            <person name="Grigoriev I.V."/>
            <person name="Hibbett D."/>
            <person name="Nagy L.G."/>
            <person name="Martin F.M."/>
        </authorList>
    </citation>
    <scope>NUCLEOTIDE SEQUENCE</scope>
    <source>
        <strain evidence="1">P2</strain>
    </source>
</reference>
<keyword evidence="1" id="KW-0378">Hydrolase</keyword>
<accession>A0ACB6Z9T2</accession>
<keyword evidence="2" id="KW-1185">Reference proteome</keyword>
<organism evidence="1 2">
    <name type="scientific">Thelephora ganbajun</name>
    <name type="common">Ganba fungus</name>
    <dbReference type="NCBI Taxonomy" id="370292"/>
    <lineage>
        <taxon>Eukaryota</taxon>
        <taxon>Fungi</taxon>
        <taxon>Dikarya</taxon>
        <taxon>Basidiomycota</taxon>
        <taxon>Agaricomycotina</taxon>
        <taxon>Agaricomycetes</taxon>
        <taxon>Thelephorales</taxon>
        <taxon>Thelephoraceae</taxon>
        <taxon>Thelephora</taxon>
    </lineage>
</organism>
<reference evidence="1" key="2">
    <citation type="journal article" date="2020" name="Nat. Commun.">
        <title>Large-scale genome sequencing of mycorrhizal fungi provides insights into the early evolution of symbiotic traits.</title>
        <authorList>
            <person name="Miyauchi S."/>
            <person name="Kiss E."/>
            <person name="Kuo A."/>
            <person name="Drula E."/>
            <person name="Kohler A."/>
            <person name="Sanchez-Garcia M."/>
            <person name="Morin E."/>
            <person name="Andreopoulos B."/>
            <person name="Barry K.W."/>
            <person name="Bonito G."/>
            <person name="Buee M."/>
            <person name="Carver A."/>
            <person name="Chen C."/>
            <person name="Cichocki N."/>
            <person name="Clum A."/>
            <person name="Culley D."/>
            <person name="Crous P.W."/>
            <person name="Fauchery L."/>
            <person name="Girlanda M."/>
            <person name="Hayes R.D."/>
            <person name="Keri Z."/>
            <person name="LaButti K."/>
            <person name="Lipzen A."/>
            <person name="Lombard V."/>
            <person name="Magnuson J."/>
            <person name="Maillard F."/>
            <person name="Murat C."/>
            <person name="Nolan M."/>
            <person name="Ohm R.A."/>
            <person name="Pangilinan J."/>
            <person name="Pereira M.F."/>
            <person name="Perotto S."/>
            <person name="Peter M."/>
            <person name="Pfister S."/>
            <person name="Riley R."/>
            <person name="Sitrit Y."/>
            <person name="Stielow J.B."/>
            <person name="Szollosi G."/>
            <person name="Zifcakova L."/>
            <person name="Stursova M."/>
            <person name="Spatafora J.W."/>
            <person name="Tedersoo L."/>
            <person name="Vaario L.M."/>
            <person name="Yamada A."/>
            <person name="Yan M."/>
            <person name="Wang P."/>
            <person name="Xu J."/>
            <person name="Bruns T."/>
            <person name="Baldrian P."/>
            <person name="Vilgalys R."/>
            <person name="Dunand C."/>
            <person name="Henrissat B."/>
            <person name="Grigoriev I.V."/>
            <person name="Hibbett D."/>
            <person name="Nagy L.G."/>
            <person name="Martin F.M."/>
        </authorList>
    </citation>
    <scope>NUCLEOTIDE SEQUENCE</scope>
    <source>
        <strain evidence="1">P2</strain>
    </source>
</reference>
<keyword evidence="1" id="KW-0645">Protease</keyword>
<name>A0ACB6Z9T2_THEGA</name>
<proteinExistence type="predicted"/>
<dbReference type="EMBL" id="MU118063">
    <property type="protein sequence ID" value="KAF9646264.1"/>
    <property type="molecule type" value="Genomic_DNA"/>
</dbReference>
<dbReference type="Proteomes" id="UP000886501">
    <property type="component" value="Unassembled WGS sequence"/>
</dbReference>
<evidence type="ECO:0000313" key="2">
    <source>
        <dbReference type="Proteomes" id="UP000886501"/>
    </source>
</evidence>
<gene>
    <name evidence="1" type="ORF">BDM02DRAFT_263844</name>
</gene>